<keyword evidence="3" id="KW-0378">Hydrolase</keyword>
<dbReference type="GO" id="GO:0004175">
    <property type="term" value="F:endopeptidase activity"/>
    <property type="evidence" value="ECO:0007669"/>
    <property type="project" value="UniProtKB-ARBA"/>
</dbReference>
<evidence type="ECO:0000313" key="3">
    <source>
        <dbReference type="EMBL" id="SHM35314.1"/>
    </source>
</evidence>
<dbReference type="EMBL" id="FRCY01000001">
    <property type="protein sequence ID" value="SHM35314.1"/>
    <property type="molecule type" value="Genomic_DNA"/>
</dbReference>
<feature type="transmembrane region" description="Helical" evidence="1">
    <location>
        <begin position="96"/>
        <end position="120"/>
    </location>
</feature>
<feature type="transmembrane region" description="Helical" evidence="1">
    <location>
        <begin position="174"/>
        <end position="195"/>
    </location>
</feature>
<feature type="domain" description="CAAX prenyl protease 2/Lysostaphin resistance protein A-like" evidence="2">
    <location>
        <begin position="136"/>
        <end position="240"/>
    </location>
</feature>
<feature type="transmembrane region" description="Helical" evidence="1">
    <location>
        <begin position="140"/>
        <end position="162"/>
    </location>
</feature>
<evidence type="ECO:0000313" key="4">
    <source>
        <dbReference type="Proteomes" id="UP000184513"/>
    </source>
</evidence>
<organism evidence="3 4">
    <name type="scientific">Cyclobacterium lianum</name>
    <dbReference type="NCBI Taxonomy" id="388280"/>
    <lineage>
        <taxon>Bacteria</taxon>
        <taxon>Pseudomonadati</taxon>
        <taxon>Bacteroidota</taxon>
        <taxon>Cytophagia</taxon>
        <taxon>Cytophagales</taxon>
        <taxon>Cyclobacteriaceae</taxon>
        <taxon>Cyclobacterium</taxon>
    </lineage>
</organism>
<dbReference type="GO" id="GO:0006508">
    <property type="term" value="P:proteolysis"/>
    <property type="evidence" value="ECO:0007669"/>
    <property type="project" value="UniProtKB-KW"/>
</dbReference>
<dbReference type="GO" id="GO:0080120">
    <property type="term" value="P:CAAX-box protein maturation"/>
    <property type="evidence" value="ECO:0007669"/>
    <property type="project" value="UniProtKB-ARBA"/>
</dbReference>
<evidence type="ECO:0000259" key="2">
    <source>
        <dbReference type="Pfam" id="PF02517"/>
    </source>
</evidence>
<keyword evidence="1" id="KW-0472">Membrane</keyword>
<reference evidence="3 4" key="1">
    <citation type="submission" date="2016-11" db="EMBL/GenBank/DDBJ databases">
        <authorList>
            <person name="Jaros S."/>
            <person name="Januszkiewicz K."/>
            <person name="Wedrychowicz H."/>
        </authorList>
    </citation>
    <scope>NUCLEOTIDE SEQUENCE [LARGE SCALE GENOMIC DNA]</scope>
    <source>
        <strain evidence="3 4">CGMCC 1.6102</strain>
    </source>
</reference>
<feature type="transmembrane region" description="Helical" evidence="1">
    <location>
        <begin position="49"/>
        <end position="70"/>
    </location>
</feature>
<keyword evidence="3" id="KW-0645">Protease</keyword>
<keyword evidence="4" id="KW-1185">Reference proteome</keyword>
<protein>
    <submittedName>
        <fullName evidence="3">CAAX protease self-immunity</fullName>
    </submittedName>
</protein>
<accession>A0A1M7I3I8</accession>
<dbReference type="OrthoDB" id="378663at2"/>
<keyword evidence="1" id="KW-1133">Transmembrane helix</keyword>
<gene>
    <name evidence="3" type="ORF">SAMN04488057_101174</name>
</gene>
<feature type="transmembrane region" description="Helical" evidence="1">
    <location>
        <begin position="201"/>
        <end position="225"/>
    </location>
</feature>
<name>A0A1M7I3I8_9BACT</name>
<dbReference type="RefSeq" id="WP_073090276.1">
    <property type="nucleotide sequence ID" value="NZ_FRCY01000001.1"/>
</dbReference>
<dbReference type="Proteomes" id="UP000184513">
    <property type="component" value="Unassembled WGS sequence"/>
</dbReference>
<dbReference type="AlphaFoldDB" id="A0A1M7I3I8"/>
<dbReference type="Pfam" id="PF02517">
    <property type="entry name" value="Rce1-like"/>
    <property type="match status" value="1"/>
</dbReference>
<proteinExistence type="predicted"/>
<sequence length="250" mass="27702">MKKKKFYLALILFVLGMLGMLSILTVEIPLPEEVLSVLGDQFTPSQIKLLILINPTIILIVTVLAGTLLYQKVNLSVPIIEKFLDIKQDSIQIREILLFGIAGGILTGIILSLLGLFSLLSPSEFELLSGQLQLTLPARFLYGGITEEIFMRFGLMTLLVWLGAKLSKGTKSQIYWMGIIISSLIFAIGHFPVVFQSVGNPSIIMITYVLLGNTIGGLVFGWLYWKKGLESAFLAHIFAHVVMVLTEKLF</sequence>
<dbReference type="InterPro" id="IPR003675">
    <property type="entry name" value="Rce1/LyrA-like_dom"/>
</dbReference>
<evidence type="ECO:0000256" key="1">
    <source>
        <dbReference type="SAM" id="Phobius"/>
    </source>
</evidence>
<keyword evidence="1" id="KW-0812">Transmembrane</keyword>